<dbReference type="Gramene" id="OGLUM09G15990.1">
    <property type="protein sequence ID" value="OGLUM09G15990.1"/>
    <property type="gene ID" value="OGLUM09G15990"/>
</dbReference>
<keyword evidence="4" id="KW-1185">Reference proteome</keyword>
<proteinExistence type="predicted"/>
<sequence length="202" mass="21832">MAGPGLVRLVARAVLLTIVAGALAGYGGGRQWRALPARSWAPFRERHHVVVFRAGKLREVADESVDVILFDGDAVQVGVINRIHKFGGVAACFATSKSTLQLPDIAFDVEKTDASMSAAVMTVSVGPHRKLLALLGSKKDALGSGWSRGRAPRAAQKQHRRLRRAEAAPARAFGSKQIRKTEENICKSPKLVEMAVQQYDLV</sequence>
<evidence type="ECO:0000313" key="4">
    <source>
        <dbReference type="Proteomes" id="UP000026961"/>
    </source>
</evidence>
<dbReference type="HOGENOM" id="CLU_1356542_0_0_1"/>
<dbReference type="AlphaFoldDB" id="A0A0E0B4W6"/>
<keyword evidence="2" id="KW-0812">Transmembrane</keyword>
<protein>
    <submittedName>
        <fullName evidence="3">Uncharacterized protein</fullName>
    </submittedName>
</protein>
<feature type="transmembrane region" description="Helical" evidence="2">
    <location>
        <begin position="6"/>
        <end position="28"/>
    </location>
</feature>
<reference evidence="3" key="1">
    <citation type="submission" date="2015-04" db="UniProtKB">
        <authorList>
            <consortium name="EnsemblPlants"/>
        </authorList>
    </citation>
    <scope>IDENTIFICATION</scope>
</reference>
<evidence type="ECO:0000256" key="2">
    <source>
        <dbReference type="SAM" id="Phobius"/>
    </source>
</evidence>
<accession>A0A0E0B4W6</accession>
<evidence type="ECO:0000256" key="1">
    <source>
        <dbReference type="SAM" id="MobiDB-lite"/>
    </source>
</evidence>
<keyword evidence="2" id="KW-0472">Membrane</keyword>
<evidence type="ECO:0000313" key="3">
    <source>
        <dbReference type="EnsemblPlants" id="OGLUM09G15990.1"/>
    </source>
</evidence>
<dbReference type="Proteomes" id="UP000026961">
    <property type="component" value="Chromosome 9"/>
</dbReference>
<keyword evidence="2" id="KW-1133">Transmembrane helix</keyword>
<organism evidence="3">
    <name type="scientific">Oryza glumipatula</name>
    <dbReference type="NCBI Taxonomy" id="40148"/>
    <lineage>
        <taxon>Eukaryota</taxon>
        <taxon>Viridiplantae</taxon>
        <taxon>Streptophyta</taxon>
        <taxon>Embryophyta</taxon>
        <taxon>Tracheophyta</taxon>
        <taxon>Spermatophyta</taxon>
        <taxon>Magnoliopsida</taxon>
        <taxon>Liliopsida</taxon>
        <taxon>Poales</taxon>
        <taxon>Poaceae</taxon>
        <taxon>BOP clade</taxon>
        <taxon>Oryzoideae</taxon>
        <taxon>Oryzeae</taxon>
        <taxon>Oryzinae</taxon>
        <taxon>Oryza</taxon>
    </lineage>
</organism>
<name>A0A0E0B4W6_9ORYZ</name>
<feature type="region of interest" description="Disordered" evidence="1">
    <location>
        <begin position="145"/>
        <end position="166"/>
    </location>
</feature>
<reference evidence="3" key="2">
    <citation type="submission" date="2018-05" db="EMBL/GenBank/DDBJ databases">
        <title>OgluRS3 (Oryza glumaepatula Reference Sequence Version 3).</title>
        <authorList>
            <person name="Zhang J."/>
            <person name="Kudrna D."/>
            <person name="Lee S."/>
            <person name="Talag J."/>
            <person name="Welchert J."/>
            <person name="Wing R.A."/>
        </authorList>
    </citation>
    <scope>NUCLEOTIDE SEQUENCE [LARGE SCALE GENOMIC DNA]</scope>
</reference>
<dbReference type="EnsemblPlants" id="OGLUM09G15990.1">
    <property type="protein sequence ID" value="OGLUM09G15990.1"/>
    <property type="gene ID" value="OGLUM09G15990"/>
</dbReference>